<proteinExistence type="predicted"/>
<evidence type="ECO:0000313" key="1">
    <source>
        <dbReference type="EMBL" id="KAH0959978.1"/>
    </source>
</evidence>
<dbReference type="AlphaFoldDB" id="A0A9P8MQM5"/>
<dbReference type="OrthoDB" id="5421765at2759"/>
<evidence type="ECO:0000313" key="2">
    <source>
        <dbReference type="Proteomes" id="UP000824596"/>
    </source>
</evidence>
<gene>
    <name evidence="1" type="ORF">HRG_08999</name>
</gene>
<sequence length="126" mass="13997">MSAAVDSGRVPNEIRRSLQLVRVCHQDLERLIDLRHQHLALLQTKPGDLEQVNRVISEVKGGLAEASRIVEKCRPEAHTDSKTPLRKRLAWILSDSLLGDRIGDDFSSIVPSTTTLLCSILTYGSL</sequence>
<comment type="caution">
    <text evidence="1">The sequence shown here is derived from an EMBL/GenBank/DDBJ whole genome shotgun (WGS) entry which is preliminary data.</text>
</comment>
<organism evidence="1 2">
    <name type="scientific">Hirsutella rhossiliensis</name>
    <dbReference type="NCBI Taxonomy" id="111463"/>
    <lineage>
        <taxon>Eukaryota</taxon>
        <taxon>Fungi</taxon>
        <taxon>Dikarya</taxon>
        <taxon>Ascomycota</taxon>
        <taxon>Pezizomycotina</taxon>
        <taxon>Sordariomycetes</taxon>
        <taxon>Hypocreomycetidae</taxon>
        <taxon>Hypocreales</taxon>
        <taxon>Ophiocordycipitaceae</taxon>
        <taxon>Hirsutella</taxon>
    </lineage>
</organism>
<name>A0A9P8MQM5_9HYPO</name>
<keyword evidence="2" id="KW-1185">Reference proteome</keyword>
<reference evidence="1" key="1">
    <citation type="submission" date="2021-09" db="EMBL/GenBank/DDBJ databases">
        <title>A high-quality genome of the endoparasitic fungus Hirsutella rhossiliensis with a comparison of Hirsutella genomes reveals transposable elements contributing to genome size variation.</title>
        <authorList>
            <person name="Lin R."/>
            <person name="Jiao Y."/>
            <person name="Sun X."/>
            <person name="Ling J."/>
            <person name="Xie B."/>
            <person name="Cheng X."/>
        </authorList>
    </citation>
    <scope>NUCLEOTIDE SEQUENCE</scope>
    <source>
        <strain evidence="1">HR02</strain>
    </source>
</reference>
<accession>A0A9P8MQM5</accession>
<protein>
    <submittedName>
        <fullName evidence="1">Uncharacterized protein</fullName>
    </submittedName>
</protein>
<dbReference type="Proteomes" id="UP000824596">
    <property type="component" value="Unassembled WGS sequence"/>
</dbReference>
<dbReference type="RefSeq" id="XP_044717491.1">
    <property type="nucleotide sequence ID" value="XM_044867470.1"/>
</dbReference>
<dbReference type="GeneID" id="68358128"/>
<dbReference type="EMBL" id="JAIZPD010000011">
    <property type="protein sequence ID" value="KAH0959978.1"/>
    <property type="molecule type" value="Genomic_DNA"/>
</dbReference>